<dbReference type="InterPro" id="IPR027417">
    <property type="entry name" value="P-loop_NTPase"/>
</dbReference>
<dbReference type="Pfam" id="PF20720">
    <property type="entry name" value="nSTAND3"/>
    <property type="match status" value="1"/>
</dbReference>
<protein>
    <recommendedName>
        <fullName evidence="2">Novel STAND NTPase 3 domain-containing protein</fullName>
    </recommendedName>
</protein>
<dbReference type="InterPro" id="IPR049050">
    <property type="entry name" value="nSTAND3"/>
</dbReference>
<organism evidence="3 4">
    <name type="scientific">Bradyrhizobium betae</name>
    <dbReference type="NCBI Taxonomy" id="244734"/>
    <lineage>
        <taxon>Bacteria</taxon>
        <taxon>Pseudomonadati</taxon>
        <taxon>Pseudomonadota</taxon>
        <taxon>Alphaproteobacteria</taxon>
        <taxon>Hyphomicrobiales</taxon>
        <taxon>Nitrobacteraceae</taxon>
        <taxon>Bradyrhizobium</taxon>
    </lineage>
</organism>
<evidence type="ECO:0000256" key="1">
    <source>
        <dbReference type="SAM" id="MobiDB-lite"/>
    </source>
</evidence>
<sequence length="656" mass="73780">MTNATVTATEARTIQDAFLSDGALEVEILGRDWINKKIHEHPKIRATVPRLYGLGDLSWIVDERAIAQAMEVLGSLGNDMRCYVRTKAHLKAVDALLNHDFVLLIGEPAAGKSTIAANLAMAAIDISGCDVVRVTGPSDIVKHWNPHQKDRFFWVDDAFGSTQYNQESADQWNKVLPTMAAALRCGNRFVLTSRDYIWRRALQNLKTESFKPLLEGRVVIYTEDLTKSEKERILYNHIKFGDQPLFRRQQMKPHLEAIAALPNFKPEIARRLGSSFFTKDLAWTRDGLQKFVDAPRQFLADIIQQLDPAARAAVALIFLNGGRVASPIEDDQSTRIIEATLGVSCPDIKPAMEHLNNTLFLHIVESGQTYWTYKHPTIADAYAELISAQPELVDIYLRGAKLTSILNEVVYGTKTLTGAKLRVSRKLYSTLASRLDEASPKAQRFFLSTRADAEFRKRYLAEHPRALLQDIDFSNPLIRDPQSQFFVSAGREGNLSEACHRYIVDRFKQQMTSVGDVTFLLNDDYVAFLGPVAYAELLDTARLDLAPRYADIIASYASDCDQDDPEGFFNEDTQALEALETLFPNDNELVSHVLAAHSAIEEVVSEVRERPTRSDDDDSWHYHRESYSGASYRSTPANGSLFSINQPNSIFDDIDK</sequence>
<proteinExistence type="predicted"/>
<keyword evidence="4" id="KW-1185">Reference proteome</keyword>
<dbReference type="Proteomes" id="UP000290819">
    <property type="component" value="Unassembled WGS sequence"/>
</dbReference>
<name>A0A4Q1UU13_9BRAD</name>
<evidence type="ECO:0000313" key="4">
    <source>
        <dbReference type="Proteomes" id="UP000290819"/>
    </source>
</evidence>
<comment type="caution">
    <text evidence="3">The sequence shown here is derived from an EMBL/GenBank/DDBJ whole genome shotgun (WGS) entry which is preliminary data.</text>
</comment>
<evidence type="ECO:0000259" key="2">
    <source>
        <dbReference type="Pfam" id="PF20720"/>
    </source>
</evidence>
<accession>A0A4Q1UU13</accession>
<dbReference type="SUPFAM" id="SSF52540">
    <property type="entry name" value="P-loop containing nucleoside triphosphate hydrolases"/>
    <property type="match status" value="1"/>
</dbReference>
<feature type="domain" description="Novel STAND NTPase 3" evidence="2">
    <location>
        <begin position="83"/>
        <end position="240"/>
    </location>
</feature>
<feature type="region of interest" description="Disordered" evidence="1">
    <location>
        <begin position="628"/>
        <end position="656"/>
    </location>
</feature>
<reference evidence="3 4" key="1">
    <citation type="submission" date="2017-03" db="EMBL/GenBank/DDBJ databases">
        <authorList>
            <person name="Safronova V.I."/>
            <person name="Sazanova A.L."/>
            <person name="Chirak E.R."/>
        </authorList>
    </citation>
    <scope>NUCLEOTIDE SEQUENCE [LARGE SCALE GENOMIC DNA]</scope>
    <source>
        <strain evidence="3 4">Opo-243</strain>
    </source>
</reference>
<feature type="compositionally biased region" description="Polar residues" evidence="1">
    <location>
        <begin position="628"/>
        <end position="649"/>
    </location>
</feature>
<evidence type="ECO:0000313" key="3">
    <source>
        <dbReference type="EMBL" id="RXT41813.1"/>
    </source>
</evidence>
<dbReference type="AlphaFoldDB" id="A0A4Q1UU13"/>
<dbReference type="EMBL" id="MZXW01000035">
    <property type="protein sequence ID" value="RXT41813.1"/>
    <property type="molecule type" value="Genomic_DNA"/>
</dbReference>
<gene>
    <name evidence="3" type="ORF">B5V03_25160</name>
</gene>